<evidence type="ECO:0000256" key="1">
    <source>
        <dbReference type="SAM" id="Phobius"/>
    </source>
</evidence>
<comment type="caution">
    <text evidence="3">The sequence shown here is derived from an EMBL/GenBank/DDBJ whole genome shotgun (WGS) entry which is preliminary data.</text>
</comment>
<organism evidence="3 4">
    <name type="scientific">Streptomyces fuscichromogenes</name>
    <dbReference type="NCBI Taxonomy" id="1324013"/>
    <lineage>
        <taxon>Bacteria</taxon>
        <taxon>Bacillati</taxon>
        <taxon>Actinomycetota</taxon>
        <taxon>Actinomycetes</taxon>
        <taxon>Kitasatosporales</taxon>
        <taxon>Streptomycetaceae</taxon>
        <taxon>Streptomyces</taxon>
    </lineage>
</organism>
<name>A0A917XJ05_9ACTN</name>
<sequence>MNLSLGVKVLVIVTCTLFSTNVATAAAWLSHTPGSPAGQAVMYGGSSFGGCFLLCLAVLKALKVL</sequence>
<proteinExistence type="predicted"/>
<dbReference type="RefSeq" id="WP_189266671.1">
    <property type="nucleotide sequence ID" value="NZ_BMML01000018.1"/>
</dbReference>
<feature type="signal peptide" evidence="2">
    <location>
        <begin position="1"/>
        <end position="25"/>
    </location>
</feature>
<feature type="transmembrane region" description="Helical" evidence="1">
    <location>
        <begin position="41"/>
        <end position="62"/>
    </location>
</feature>
<keyword evidence="4" id="KW-1185">Reference proteome</keyword>
<reference evidence="3" key="1">
    <citation type="journal article" date="2014" name="Int. J. Syst. Evol. Microbiol.">
        <title>Complete genome sequence of Corynebacterium casei LMG S-19264T (=DSM 44701T), isolated from a smear-ripened cheese.</title>
        <authorList>
            <consortium name="US DOE Joint Genome Institute (JGI-PGF)"/>
            <person name="Walter F."/>
            <person name="Albersmeier A."/>
            <person name="Kalinowski J."/>
            <person name="Ruckert C."/>
        </authorList>
    </citation>
    <scope>NUCLEOTIDE SEQUENCE</scope>
    <source>
        <strain evidence="3">CGMCC 4.7110</strain>
    </source>
</reference>
<keyword evidence="1" id="KW-1133">Transmembrane helix</keyword>
<reference evidence="3" key="2">
    <citation type="submission" date="2020-09" db="EMBL/GenBank/DDBJ databases">
        <authorList>
            <person name="Sun Q."/>
            <person name="Zhou Y."/>
        </authorList>
    </citation>
    <scope>NUCLEOTIDE SEQUENCE</scope>
    <source>
        <strain evidence="3">CGMCC 4.7110</strain>
    </source>
</reference>
<dbReference type="AlphaFoldDB" id="A0A917XJ05"/>
<evidence type="ECO:0000256" key="2">
    <source>
        <dbReference type="SAM" id="SignalP"/>
    </source>
</evidence>
<accession>A0A917XJ05</accession>
<keyword evidence="2" id="KW-0732">Signal</keyword>
<keyword evidence="1" id="KW-0812">Transmembrane</keyword>
<keyword evidence="1" id="KW-0472">Membrane</keyword>
<dbReference type="EMBL" id="BMML01000018">
    <property type="protein sequence ID" value="GGN30452.1"/>
    <property type="molecule type" value="Genomic_DNA"/>
</dbReference>
<gene>
    <name evidence="3" type="ORF">GCM10011578_067570</name>
</gene>
<evidence type="ECO:0000313" key="3">
    <source>
        <dbReference type="EMBL" id="GGN30452.1"/>
    </source>
</evidence>
<protein>
    <submittedName>
        <fullName evidence="3">Uncharacterized protein</fullName>
    </submittedName>
</protein>
<feature type="chain" id="PRO_5037356829" evidence="2">
    <location>
        <begin position="26"/>
        <end position="65"/>
    </location>
</feature>
<dbReference type="Proteomes" id="UP000653411">
    <property type="component" value="Unassembled WGS sequence"/>
</dbReference>
<evidence type="ECO:0000313" key="4">
    <source>
        <dbReference type="Proteomes" id="UP000653411"/>
    </source>
</evidence>